<name>A0A072V709_MEDTR</name>
<dbReference type="KEGG" id="mtr:25488244"/>
<dbReference type="Proteomes" id="UP000002051">
    <property type="component" value="Chromosome 2"/>
</dbReference>
<sequence>MVEGRSISKPPYFDGTNLTEWRELMKIFIQSVDFEVWLVIENGPKLPKKIINGEEVLKTIDEFNDEDRKIMEPEVKAKNILCCAINPDDLKRILSCQTAKEVWEKLDKEVTTSDVSSTSPVPVVQRSASATYNRPNLDFLKETSDDANKGFLKHCVPIHKHALNGNWPAAKRIIDKENKLKNAAITNGYPTLLHIAAGANHIHFVKELLKMLDDNDITLQDMNGNTAFFIAAAAGNMKIVDLMLKINPKLPIIKGAKGCAPIQYAALQGRYKMTWHLYDETIHCFEEKDWELLFFACIYTGIYDLAFKMVRDKKELAFARDENEKTALHLLAKNQMPLDSSCHCPEHDHNHIITNPGLKNHMVFQLVKFLWTTILERYYSSKKELNEIINKPSQLIFDAAEIGNFGFLSELISAHPSLIWEVDCENRTILHIAVLHRHASIFNVIHQIGHIKDIIVTFEDDEGNSLLHLAGKLAPQGQLELVSGAAFQMCVELLWFENVKKIMLPAQIKSKNSKGVTAEELFSNEHEKLREDAESWMKKTAESCMLISTVIATGVFAAAVTLPGGIDNTGKPNFLKKPSFLGFAISDASAFISSSTAILIFLSILVSRYGERDFYKSLPLKLIFGLITLFISITSMMVALSSSFFITFYHGSMWIPSCISIFSFLPILLYIGLQFSLFSDIIYSTYYWRTLSKPGKNMIYVIEE</sequence>
<dbReference type="InterPro" id="IPR026961">
    <property type="entry name" value="PGG_dom"/>
</dbReference>
<gene>
    <name evidence="5" type="primary">25488244</name>
    <name evidence="4" type="ordered locus">MTR_2g438440</name>
</gene>
<keyword evidence="2" id="KW-0812">Transmembrane</keyword>
<reference evidence="4 6" key="2">
    <citation type="journal article" date="2014" name="BMC Genomics">
        <title>An improved genome release (version Mt4.0) for the model legume Medicago truncatula.</title>
        <authorList>
            <person name="Tang H."/>
            <person name="Krishnakumar V."/>
            <person name="Bidwell S."/>
            <person name="Rosen B."/>
            <person name="Chan A."/>
            <person name="Zhou S."/>
            <person name="Gentzbittel L."/>
            <person name="Childs K.L."/>
            <person name="Yandell M."/>
            <person name="Gundlach H."/>
            <person name="Mayer K.F."/>
            <person name="Schwartz D.C."/>
            <person name="Town C.D."/>
        </authorList>
    </citation>
    <scope>GENOME REANNOTATION</scope>
    <source>
        <strain evidence="4">A17</strain>
        <strain evidence="5 6">cv. Jemalong A17</strain>
    </source>
</reference>
<evidence type="ECO:0000313" key="4">
    <source>
        <dbReference type="EMBL" id="KEH37391.1"/>
    </source>
</evidence>
<evidence type="ECO:0000256" key="1">
    <source>
        <dbReference type="ARBA" id="ARBA00004413"/>
    </source>
</evidence>
<dbReference type="Pfam" id="PF12796">
    <property type="entry name" value="Ank_2"/>
    <property type="match status" value="1"/>
</dbReference>
<reference evidence="5" key="3">
    <citation type="submission" date="2015-04" db="UniProtKB">
        <authorList>
            <consortium name="EnsemblPlants"/>
        </authorList>
    </citation>
    <scope>IDENTIFICATION</scope>
    <source>
        <strain evidence="5">cv. Jemalong A17</strain>
    </source>
</reference>
<dbReference type="SUPFAM" id="SSF48403">
    <property type="entry name" value="Ankyrin repeat"/>
    <property type="match status" value="1"/>
</dbReference>
<dbReference type="GO" id="GO:0016020">
    <property type="term" value="C:membrane"/>
    <property type="evidence" value="ECO:0000318"/>
    <property type="project" value="GO_Central"/>
</dbReference>
<evidence type="ECO:0000256" key="2">
    <source>
        <dbReference type="SAM" id="Phobius"/>
    </source>
</evidence>
<dbReference type="HOGENOM" id="CLU_016885_3_0_1"/>
<dbReference type="GO" id="GO:0005886">
    <property type="term" value="C:plasma membrane"/>
    <property type="evidence" value="ECO:0007669"/>
    <property type="project" value="UniProtKB-SubCell"/>
</dbReference>
<protein>
    <submittedName>
        <fullName evidence="4">Ankyrin repeat plant-like protein</fullName>
    </submittedName>
</protein>
<evidence type="ECO:0000259" key="3">
    <source>
        <dbReference type="Pfam" id="PF13962"/>
    </source>
</evidence>
<feature type="domain" description="PGG" evidence="3">
    <location>
        <begin position="535"/>
        <end position="646"/>
    </location>
</feature>
<dbReference type="PANTHER" id="PTHR24177">
    <property type="entry name" value="CASKIN"/>
    <property type="match status" value="1"/>
</dbReference>
<dbReference type="AlphaFoldDB" id="A0A072V709"/>
<dbReference type="EnsemblPlants" id="KEH37391">
    <property type="protein sequence ID" value="KEH37391"/>
    <property type="gene ID" value="MTR_2g438440"/>
</dbReference>
<keyword evidence="2" id="KW-0472">Membrane</keyword>
<evidence type="ECO:0000313" key="5">
    <source>
        <dbReference type="EnsemblPlants" id="KEH37391"/>
    </source>
</evidence>
<keyword evidence="6" id="KW-1185">Reference proteome</keyword>
<dbReference type="Pfam" id="PF13962">
    <property type="entry name" value="PGG"/>
    <property type="match status" value="1"/>
</dbReference>
<feature type="transmembrane region" description="Helical" evidence="2">
    <location>
        <begin position="622"/>
        <end position="648"/>
    </location>
</feature>
<comment type="subcellular location">
    <subcellularLocation>
        <location evidence="1">Cell membrane</location>
        <topology evidence="1">Peripheral membrane protein</topology>
        <orientation evidence="1">Cytoplasmic side</orientation>
    </subcellularLocation>
</comment>
<accession>A0A072V709</accession>
<dbReference type="STRING" id="3880.A0A072V709"/>
<dbReference type="EMBL" id="CM001218">
    <property type="protein sequence ID" value="KEH37391.1"/>
    <property type="molecule type" value="Genomic_DNA"/>
</dbReference>
<dbReference type="SMART" id="SM00248">
    <property type="entry name" value="ANK"/>
    <property type="match status" value="4"/>
</dbReference>
<dbReference type="PANTHER" id="PTHR24177:SF437">
    <property type="entry name" value="ANKYRIN REPEAT PROTEIN"/>
    <property type="match status" value="1"/>
</dbReference>
<proteinExistence type="predicted"/>
<dbReference type="OrthoDB" id="1652385at2759"/>
<keyword evidence="2" id="KW-1133">Transmembrane helix</keyword>
<dbReference type="Pfam" id="PF14223">
    <property type="entry name" value="Retrotran_gag_2"/>
    <property type="match status" value="1"/>
</dbReference>
<dbReference type="Gene3D" id="1.25.40.20">
    <property type="entry name" value="Ankyrin repeat-containing domain"/>
    <property type="match status" value="2"/>
</dbReference>
<organism evidence="4 6">
    <name type="scientific">Medicago truncatula</name>
    <name type="common">Barrel medic</name>
    <name type="synonym">Medicago tribuloides</name>
    <dbReference type="NCBI Taxonomy" id="3880"/>
    <lineage>
        <taxon>Eukaryota</taxon>
        <taxon>Viridiplantae</taxon>
        <taxon>Streptophyta</taxon>
        <taxon>Embryophyta</taxon>
        <taxon>Tracheophyta</taxon>
        <taxon>Spermatophyta</taxon>
        <taxon>Magnoliopsida</taxon>
        <taxon>eudicotyledons</taxon>
        <taxon>Gunneridae</taxon>
        <taxon>Pentapetalae</taxon>
        <taxon>rosids</taxon>
        <taxon>fabids</taxon>
        <taxon>Fabales</taxon>
        <taxon>Fabaceae</taxon>
        <taxon>Papilionoideae</taxon>
        <taxon>50 kb inversion clade</taxon>
        <taxon>NPAAA clade</taxon>
        <taxon>Hologalegina</taxon>
        <taxon>IRL clade</taxon>
        <taxon>Trifolieae</taxon>
        <taxon>Medicago</taxon>
    </lineage>
</organism>
<reference evidence="4 6" key="1">
    <citation type="journal article" date="2011" name="Nature">
        <title>The Medicago genome provides insight into the evolution of rhizobial symbioses.</title>
        <authorList>
            <person name="Young N.D."/>
            <person name="Debelle F."/>
            <person name="Oldroyd G.E."/>
            <person name="Geurts R."/>
            <person name="Cannon S.B."/>
            <person name="Udvardi M.K."/>
            <person name="Benedito V.A."/>
            <person name="Mayer K.F."/>
            <person name="Gouzy J."/>
            <person name="Schoof H."/>
            <person name="Van de Peer Y."/>
            <person name="Proost S."/>
            <person name="Cook D.R."/>
            <person name="Meyers B.C."/>
            <person name="Spannagl M."/>
            <person name="Cheung F."/>
            <person name="De Mita S."/>
            <person name="Krishnakumar V."/>
            <person name="Gundlach H."/>
            <person name="Zhou S."/>
            <person name="Mudge J."/>
            <person name="Bharti A.K."/>
            <person name="Murray J.D."/>
            <person name="Naoumkina M.A."/>
            <person name="Rosen B."/>
            <person name="Silverstein K.A."/>
            <person name="Tang H."/>
            <person name="Rombauts S."/>
            <person name="Zhao P.X."/>
            <person name="Zhou P."/>
            <person name="Barbe V."/>
            <person name="Bardou P."/>
            <person name="Bechner M."/>
            <person name="Bellec A."/>
            <person name="Berger A."/>
            <person name="Berges H."/>
            <person name="Bidwell S."/>
            <person name="Bisseling T."/>
            <person name="Choisne N."/>
            <person name="Couloux A."/>
            <person name="Denny R."/>
            <person name="Deshpande S."/>
            <person name="Dai X."/>
            <person name="Doyle J.J."/>
            <person name="Dudez A.M."/>
            <person name="Farmer A.D."/>
            <person name="Fouteau S."/>
            <person name="Franken C."/>
            <person name="Gibelin C."/>
            <person name="Gish J."/>
            <person name="Goldstein S."/>
            <person name="Gonzalez A.J."/>
            <person name="Green P.J."/>
            <person name="Hallab A."/>
            <person name="Hartog M."/>
            <person name="Hua A."/>
            <person name="Humphray S.J."/>
            <person name="Jeong D.H."/>
            <person name="Jing Y."/>
            <person name="Jocker A."/>
            <person name="Kenton S.M."/>
            <person name="Kim D.J."/>
            <person name="Klee K."/>
            <person name="Lai H."/>
            <person name="Lang C."/>
            <person name="Lin S."/>
            <person name="Macmil S.L."/>
            <person name="Magdelenat G."/>
            <person name="Matthews L."/>
            <person name="McCorrison J."/>
            <person name="Monaghan E.L."/>
            <person name="Mun J.H."/>
            <person name="Najar F.Z."/>
            <person name="Nicholson C."/>
            <person name="Noirot C."/>
            <person name="O'Bleness M."/>
            <person name="Paule C.R."/>
            <person name="Poulain J."/>
            <person name="Prion F."/>
            <person name="Qin B."/>
            <person name="Qu C."/>
            <person name="Retzel E.F."/>
            <person name="Riddle C."/>
            <person name="Sallet E."/>
            <person name="Samain S."/>
            <person name="Samson N."/>
            <person name="Sanders I."/>
            <person name="Saurat O."/>
            <person name="Scarpelli C."/>
            <person name="Schiex T."/>
            <person name="Segurens B."/>
            <person name="Severin A.J."/>
            <person name="Sherrier D.J."/>
            <person name="Shi R."/>
            <person name="Sims S."/>
            <person name="Singer S.R."/>
            <person name="Sinharoy S."/>
            <person name="Sterck L."/>
            <person name="Viollet A."/>
            <person name="Wang B.B."/>
            <person name="Wang K."/>
            <person name="Wang M."/>
            <person name="Wang X."/>
            <person name="Warfsmann J."/>
            <person name="Weissenbach J."/>
            <person name="White D.D."/>
            <person name="White J.D."/>
            <person name="Wiley G.B."/>
            <person name="Wincker P."/>
            <person name="Xing Y."/>
            <person name="Yang L."/>
            <person name="Yao Z."/>
            <person name="Ying F."/>
            <person name="Zhai J."/>
            <person name="Zhou L."/>
            <person name="Zuber A."/>
            <person name="Denarie J."/>
            <person name="Dixon R.A."/>
            <person name="May G.D."/>
            <person name="Schwartz D.C."/>
            <person name="Rogers J."/>
            <person name="Quetier F."/>
            <person name="Town C.D."/>
            <person name="Roe B.A."/>
        </authorList>
    </citation>
    <scope>NUCLEOTIDE SEQUENCE [LARGE SCALE GENOMIC DNA]</scope>
    <source>
        <strain evidence="4">A17</strain>
        <strain evidence="5 6">cv. Jemalong A17</strain>
    </source>
</reference>
<evidence type="ECO:0000313" key="6">
    <source>
        <dbReference type="Proteomes" id="UP000002051"/>
    </source>
</evidence>
<feature type="transmembrane region" description="Helical" evidence="2">
    <location>
        <begin position="654"/>
        <end position="673"/>
    </location>
</feature>
<dbReference type="InterPro" id="IPR002110">
    <property type="entry name" value="Ankyrin_rpt"/>
</dbReference>
<feature type="transmembrane region" description="Helical" evidence="2">
    <location>
        <begin position="588"/>
        <end position="610"/>
    </location>
</feature>
<dbReference type="InterPro" id="IPR036770">
    <property type="entry name" value="Ankyrin_rpt-contain_sf"/>
</dbReference>